<dbReference type="Pfam" id="PF13968">
    <property type="entry name" value="DUF4220"/>
    <property type="match status" value="1"/>
</dbReference>
<dbReference type="PANTHER" id="PTHR31325">
    <property type="entry name" value="OS01G0798800 PROTEIN-RELATED"/>
    <property type="match status" value="1"/>
</dbReference>
<evidence type="ECO:0000259" key="3">
    <source>
        <dbReference type="Pfam" id="PF13968"/>
    </source>
</evidence>
<evidence type="ECO:0000256" key="2">
    <source>
        <dbReference type="SAM" id="Phobius"/>
    </source>
</evidence>
<dbReference type="InterPro" id="IPR025315">
    <property type="entry name" value="DUF4220"/>
</dbReference>
<evidence type="ECO:0000313" key="4">
    <source>
        <dbReference type="EMBL" id="WVZ50567.1"/>
    </source>
</evidence>
<feature type="region of interest" description="Disordered" evidence="1">
    <location>
        <begin position="193"/>
        <end position="212"/>
    </location>
</feature>
<keyword evidence="2" id="KW-1133">Transmembrane helix</keyword>
<proteinExistence type="predicted"/>
<sequence>MELRLAFVNDYFNTRYPMIFWFGLWSLFLILLHSTATVCVVCWLSFDVLAQMLHYGTNKVDMIITLAFMLFVMFKESWEMVVYLLSDWTRLLLVCMYASMEDNNPCLRNGRLERLMLSFFRSKISSKRWHGVLDQYVFVQSYGDKQKFWNLAHKVTTGMVPEKGDGAELSSAIDVPEYVWPQVLEKLGEIMRHDEPRPQGPAAQPADDLRHDRHGCHLPKKLVTLTDGAGGRKEKYGWACFDLQTSSQVILVWHIATSICEMALAKERGVDLSKPGFICSSKGGYNKLEGVLRTRYIVANSLSRYCAYLLVSKPEVIPDSFLVPEMVFQEIVKTARDGILKPCDCDSLESRYENLLKLPGSHSSDSIKKGDDVLKQGALLAKDLLELEENVEERWEILAGVWTELLVHLAPTWNAAAHRTYLESGGEFITYIWALLWHCNIEKSSLWPEYDDTSDKDEAPAATTPPQRNGAGRDNINPVMETRPQAGSDAINHQNATEIHEEGAVQETEEPEDTIQPGEAPDGNRSEVVSKDTTSIGP</sequence>
<dbReference type="InterPro" id="IPR007658">
    <property type="entry name" value="DUF594"/>
</dbReference>
<reference evidence="4 5" key="1">
    <citation type="submission" date="2024-02" db="EMBL/GenBank/DDBJ databases">
        <title>High-quality chromosome-scale genome assembly of Pensacola bahiagrass (Paspalum notatum Flugge var. saurae).</title>
        <authorList>
            <person name="Vega J.M."/>
            <person name="Podio M."/>
            <person name="Orjuela J."/>
            <person name="Siena L.A."/>
            <person name="Pessino S.C."/>
            <person name="Combes M.C."/>
            <person name="Mariac C."/>
            <person name="Albertini E."/>
            <person name="Pupilli F."/>
            <person name="Ortiz J.P.A."/>
            <person name="Leblanc O."/>
        </authorList>
    </citation>
    <scope>NUCLEOTIDE SEQUENCE [LARGE SCALE GENOMIC DNA]</scope>
    <source>
        <strain evidence="4">R1</strain>
        <tissue evidence="4">Leaf</tissue>
    </source>
</reference>
<dbReference type="Pfam" id="PF04578">
    <property type="entry name" value="DUF594"/>
    <property type="match status" value="1"/>
</dbReference>
<protein>
    <recommendedName>
        <fullName evidence="3">DUF4220 domain-containing protein</fullName>
    </recommendedName>
</protein>
<dbReference type="Proteomes" id="UP001341281">
    <property type="component" value="Chromosome 01"/>
</dbReference>
<feature type="domain" description="DUF4220" evidence="3">
    <location>
        <begin position="1"/>
        <end position="140"/>
    </location>
</feature>
<feature type="transmembrane region" description="Helical" evidence="2">
    <location>
        <begin position="52"/>
        <end position="74"/>
    </location>
</feature>
<name>A0AAQ3SH01_PASNO</name>
<keyword evidence="2" id="KW-0472">Membrane</keyword>
<evidence type="ECO:0000256" key="1">
    <source>
        <dbReference type="SAM" id="MobiDB-lite"/>
    </source>
</evidence>
<keyword evidence="2" id="KW-0812">Transmembrane</keyword>
<dbReference type="AlphaFoldDB" id="A0AAQ3SH01"/>
<evidence type="ECO:0000313" key="5">
    <source>
        <dbReference type="Proteomes" id="UP001341281"/>
    </source>
</evidence>
<keyword evidence="5" id="KW-1185">Reference proteome</keyword>
<feature type="region of interest" description="Disordered" evidence="1">
    <location>
        <begin position="449"/>
        <end position="538"/>
    </location>
</feature>
<accession>A0AAQ3SH01</accession>
<gene>
    <name evidence="4" type="ORF">U9M48_001809</name>
</gene>
<dbReference type="EMBL" id="CP144745">
    <property type="protein sequence ID" value="WVZ50567.1"/>
    <property type="molecule type" value="Genomic_DNA"/>
</dbReference>
<feature type="transmembrane region" description="Helical" evidence="2">
    <location>
        <begin position="20"/>
        <end position="46"/>
    </location>
</feature>
<organism evidence="4 5">
    <name type="scientific">Paspalum notatum var. saurae</name>
    <dbReference type="NCBI Taxonomy" id="547442"/>
    <lineage>
        <taxon>Eukaryota</taxon>
        <taxon>Viridiplantae</taxon>
        <taxon>Streptophyta</taxon>
        <taxon>Embryophyta</taxon>
        <taxon>Tracheophyta</taxon>
        <taxon>Spermatophyta</taxon>
        <taxon>Magnoliopsida</taxon>
        <taxon>Liliopsida</taxon>
        <taxon>Poales</taxon>
        <taxon>Poaceae</taxon>
        <taxon>PACMAD clade</taxon>
        <taxon>Panicoideae</taxon>
        <taxon>Andropogonodae</taxon>
        <taxon>Paspaleae</taxon>
        <taxon>Paspalinae</taxon>
        <taxon>Paspalum</taxon>
    </lineage>
</organism>